<keyword evidence="3" id="KW-1185">Reference proteome</keyword>
<evidence type="ECO:0000313" key="2">
    <source>
        <dbReference type="EMBL" id="OMO78141.1"/>
    </source>
</evidence>
<proteinExistence type="predicted"/>
<accession>A0A1R3I6K4</accession>
<feature type="region of interest" description="Disordered" evidence="1">
    <location>
        <begin position="1"/>
        <end position="21"/>
    </location>
</feature>
<dbReference type="EMBL" id="AWWV01010609">
    <property type="protein sequence ID" value="OMO78141.1"/>
    <property type="molecule type" value="Genomic_DNA"/>
</dbReference>
<name>A0A1R3I6K4_COCAP</name>
<organism evidence="2 3">
    <name type="scientific">Corchorus capsularis</name>
    <name type="common">Jute</name>
    <dbReference type="NCBI Taxonomy" id="210143"/>
    <lineage>
        <taxon>Eukaryota</taxon>
        <taxon>Viridiplantae</taxon>
        <taxon>Streptophyta</taxon>
        <taxon>Embryophyta</taxon>
        <taxon>Tracheophyta</taxon>
        <taxon>Spermatophyta</taxon>
        <taxon>Magnoliopsida</taxon>
        <taxon>eudicotyledons</taxon>
        <taxon>Gunneridae</taxon>
        <taxon>Pentapetalae</taxon>
        <taxon>rosids</taxon>
        <taxon>malvids</taxon>
        <taxon>Malvales</taxon>
        <taxon>Malvaceae</taxon>
        <taxon>Grewioideae</taxon>
        <taxon>Apeibeae</taxon>
        <taxon>Corchorus</taxon>
    </lineage>
</organism>
<protein>
    <submittedName>
        <fullName evidence="2">Uncharacterized protein</fullName>
    </submittedName>
</protein>
<dbReference type="AlphaFoldDB" id="A0A1R3I6K4"/>
<dbReference type="Gramene" id="OMO78141">
    <property type="protein sequence ID" value="OMO78141"/>
    <property type="gene ID" value="CCACVL1_14637"/>
</dbReference>
<dbReference type="Proteomes" id="UP000188268">
    <property type="component" value="Unassembled WGS sequence"/>
</dbReference>
<evidence type="ECO:0000256" key="1">
    <source>
        <dbReference type="SAM" id="MobiDB-lite"/>
    </source>
</evidence>
<reference evidence="2 3" key="1">
    <citation type="submission" date="2013-09" db="EMBL/GenBank/DDBJ databases">
        <title>Corchorus capsularis genome sequencing.</title>
        <authorList>
            <person name="Alam M."/>
            <person name="Haque M.S."/>
            <person name="Islam M.S."/>
            <person name="Emdad E.M."/>
            <person name="Islam M.M."/>
            <person name="Ahmed B."/>
            <person name="Halim A."/>
            <person name="Hossen Q.M.M."/>
            <person name="Hossain M.Z."/>
            <person name="Ahmed R."/>
            <person name="Khan M.M."/>
            <person name="Islam R."/>
            <person name="Rashid M.M."/>
            <person name="Khan S.A."/>
            <person name="Rahman M.S."/>
            <person name="Alam M."/>
        </authorList>
    </citation>
    <scope>NUCLEOTIDE SEQUENCE [LARGE SCALE GENOMIC DNA]</scope>
    <source>
        <strain evidence="3">cv. CVL-1</strain>
        <tissue evidence="2">Whole seedling</tissue>
    </source>
</reference>
<sequence>MTAATLTWRGRRRVNPTPRLM</sequence>
<evidence type="ECO:0000313" key="3">
    <source>
        <dbReference type="Proteomes" id="UP000188268"/>
    </source>
</evidence>
<comment type="caution">
    <text evidence="2">The sequence shown here is derived from an EMBL/GenBank/DDBJ whole genome shotgun (WGS) entry which is preliminary data.</text>
</comment>
<gene>
    <name evidence="2" type="ORF">CCACVL1_14637</name>
</gene>